<comment type="caution">
    <text evidence="1">The sequence shown here is derived from an EMBL/GenBank/DDBJ whole genome shotgun (WGS) entry which is preliminary data.</text>
</comment>
<accession>A0A2T9YBG8</accession>
<dbReference type="Proteomes" id="UP000245383">
    <property type="component" value="Unassembled WGS sequence"/>
</dbReference>
<organism evidence="1 2">
    <name type="scientific">Smittium simulii</name>
    <dbReference type="NCBI Taxonomy" id="133385"/>
    <lineage>
        <taxon>Eukaryota</taxon>
        <taxon>Fungi</taxon>
        <taxon>Fungi incertae sedis</taxon>
        <taxon>Zoopagomycota</taxon>
        <taxon>Kickxellomycotina</taxon>
        <taxon>Harpellomycetes</taxon>
        <taxon>Harpellales</taxon>
        <taxon>Legeriomycetaceae</taxon>
        <taxon>Smittium</taxon>
    </lineage>
</organism>
<reference evidence="1 2" key="1">
    <citation type="journal article" date="2018" name="MBio">
        <title>Comparative Genomics Reveals the Core Gene Toolbox for the Fungus-Insect Symbiosis.</title>
        <authorList>
            <person name="Wang Y."/>
            <person name="Stata M."/>
            <person name="Wang W."/>
            <person name="Stajich J.E."/>
            <person name="White M.M."/>
            <person name="Moncalvo J.M."/>
        </authorList>
    </citation>
    <scope>NUCLEOTIDE SEQUENCE [LARGE SCALE GENOMIC DNA]</scope>
    <source>
        <strain evidence="1 2">SWE-8-4</strain>
    </source>
</reference>
<gene>
    <name evidence="1" type="ORF">BB561_005207</name>
</gene>
<dbReference type="AlphaFoldDB" id="A0A2T9YBG8"/>
<sequence length="114" mass="12399">MSNCKSDVKVLNQFLEKGLICSLGQNRCFANIIQVNGTQVIGCNGFSDFKVTESLGEKILSVTGTFAIVESCDNVRYLKCDSVIVPSLGNLSVLRVSKFSIIIILIIQIVLKAI</sequence>
<proteinExistence type="predicted"/>
<keyword evidence="2" id="KW-1185">Reference proteome</keyword>
<evidence type="ECO:0000313" key="1">
    <source>
        <dbReference type="EMBL" id="PVU89677.1"/>
    </source>
</evidence>
<name>A0A2T9YBG8_9FUNG</name>
<dbReference type="EMBL" id="MBFR01000303">
    <property type="protein sequence ID" value="PVU89677.1"/>
    <property type="molecule type" value="Genomic_DNA"/>
</dbReference>
<protein>
    <submittedName>
        <fullName evidence="1">Uncharacterized protein</fullName>
    </submittedName>
</protein>
<evidence type="ECO:0000313" key="2">
    <source>
        <dbReference type="Proteomes" id="UP000245383"/>
    </source>
</evidence>